<dbReference type="OrthoDB" id="7480986at2759"/>
<evidence type="ECO:0000313" key="2">
    <source>
        <dbReference type="EMBL" id="GBP27068.1"/>
    </source>
</evidence>
<accession>A0A4C1UKT6</accession>
<feature type="compositionally biased region" description="Polar residues" evidence="1">
    <location>
        <begin position="106"/>
        <end position="120"/>
    </location>
</feature>
<dbReference type="AlphaFoldDB" id="A0A4C1UKT6"/>
<dbReference type="Proteomes" id="UP000299102">
    <property type="component" value="Unassembled WGS sequence"/>
</dbReference>
<protein>
    <submittedName>
        <fullName evidence="2">Uncharacterized protein</fullName>
    </submittedName>
</protein>
<keyword evidence="3" id="KW-1185">Reference proteome</keyword>
<sequence length="159" mass="18504">MSDHPIVLTRGNKNRCLQIKPKTYTQQHFHKGLFEARQRSLSLSDCSSSVQQLEHESNLNTLQPSPLQNTYVGQNNTTEKQMGARTNQEWQRDRVPKSKRKRNESPTESKTLQSANKRTNYSVPVHNRFEILNDDGPIIENKNKEYTPKPEPIFVVWLM</sequence>
<feature type="compositionally biased region" description="Polar residues" evidence="1">
    <location>
        <begin position="58"/>
        <end position="89"/>
    </location>
</feature>
<feature type="region of interest" description="Disordered" evidence="1">
    <location>
        <begin position="54"/>
        <end position="120"/>
    </location>
</feature>
<evidence type="ECO:0000313" key="3">
    <source>
        <dbReference type="Proteomes" id="UP000299102"/>
    </source>
</evidence>
<dbReference type="EMBL" id="BGZK01000188">
    <property type="protein sequence ID" value="GBP27068.1"/>
    <property type="molecule type" value="Genomic_DNA"/>
</dbReference>
<proteinExistence type="predicted"/>
<gene>
    <name evidence="2" type="ORF">EVAR_11304_1</name>
</gene>
<reference evidence="2 3" key="1">
    <citation type="journal article" date="2019" name="Commun. Biol.">
        <title>The bagworm genome reveals a unique fibroin gene that provides high tensile strength.</title>
        <authorList>
            <person name="Kono N."/>
            <person name="Nakamura H."/>
            <person name="Ohtoshi R."/>
            <person name="Tomita M."/>
            <person name="Numata K."/>
            <person name="Arakawa K."/>
        </authorList>
    </citation>
    <scope>NUCLEOTIDE SEQUENCE [LARGE SCALE GENOMIC DNA]</scope>
</reference>
<comment type="caution">
    <text evidence="2">The sequence shown here is derived from an EMBL/GenBank/DDBJ whole genome shotgun (WGS) entry which is preliminary data.</text>
</comment>
<evidence type="ECO:0000256" key="1">
    <source>
        <dbReference type="SAM" id="MobiDB-lite"/>
    </source>
</evidence>
<name>A0A4C1UKT6_EUMVA</name>
<organism evidence="2 3">
    <name type="scientific">Eumeta variegata</name>
    <name type="common">Bagworm moth</name>
    <name type="synonym">Eumeta japonica</name>
    <dbReference type="NCBI Taxonomy" id="151549"/>
    <lineage>
        <taxon>Eukaryota</taxon>
        <taxon>Metazoa</taxon>
        <taxon>Ecdysozoa</taxon>
        <taxon>Arthropoda</taxon>
        <taxon>Hexapoda</taxon>
        <taxon>Insecta</taxon>
        <taxon>Pterygota</taxon>
        <taxon>Neoptera</taxon>
        <taxon>Endopterygota</taxon>
        <taxon>Lepidoptera</taxon>
        <taxon>Glossata</taxon>
        <taxon>Ditrysia</taxon>
        <taxon>Tineoidea</taxon>
        <taxon>Psychidae</taxon>
        <taxon>Oiketicinae</taxon>
        <taxon>Eumeta</taxon>
    </lineage>
</organism>